<dbReference type="EMBL" id="CP022187">
    <property type="protein sequence ID" value="AWI76926.1"/>
    <property type="molecule type" value="Genomic_DNA"/>
</dbReference>
<evidence type="ECO:0000313" key="2">
    <source>
        <dbReference type="Proteomes" id="UP000244930"/>
    </source>
</evidence>
<accession>A0A2U8GV68</accession>
<dbReference type="Proteomes" id="UP000244930">
    <property type="component" value="Chromosome"/>
</dbReference>
<dbReference type="SUPFAM" id="SSF53850">
    <property type="entry name" value="Periplasmic binding protein-like II"/>
    <property type="match status" value="1"/>
</dbReference>
<dbReference type="Gene3D" id="3.40.190.10">
    <property type="entry name" value="Periplasmic binding protein-like II"/>
    <property type="match status" value="1"/>
</dbReference>
<sequence length="126" mass="13803">MASAVSAAEIHLVAARGGQIANLSLDDAEQLFLGRRTTLANGTPVKLVDLPAGTVRDRLYLLLTGKNPIQTRAYWSRQVFTGRALPPREAESQQQARDWLATTPDAIGYLPADVIDDRLQILLRLP</sequence>
<evidence type="ECO:0008006" key="3">
    <source>
        <dbReference type="Google" id="ProtNLM"/>
    </source>
</evidence>
<reference evidence="1 2" key="1">
    <citation type="submission" date="2017-06" db="EMBL/GenBank/DDBJ databases">
        <title>Azoarcus.</title>
        <authorList>
            <person name="Woo J.-H."/>
            <person name="Kim H.-S."/>
        </authorList>
    </citation>
    <scope>NUCLEOTIDE SEQUENCE [LARGE SCALE GENOMIC DNA]</scope>
    <source>
        <strain evidence="1 2">TSPY31</strain>
    </source>
</reference>
<gene>
    <name evidence="1" type="ORF">CEW83_18235</name>
</gene>
<protein>
    <recommendedName>
        <fullName evidence="3">Phosphate ABC transporter substrate-binding protein</fullName>
    </recommendedName>
</protein>
<organism evidence="1 2">
    <name type="scientific">Parazoarcus communis</name>
    <dbReference type="NCBI Taxonomy" id="41977"/>
    <lineage>
        <taxon>Bacteria</taxon>
        <taxon>Pseudomonadati</taxon>
        <taxon>Pseudomonadota</taxon>
        <taxon>Betaproteobacteria</taxon>
        <taxon>Rhodocyclales</taxon>
        <taxon>Zoogloeaceae</taxon>
        <taxon>Parazoarcus</taxon>
    </lineage>
</organism>
<evidence type="ECO:0000313" key="1">
    <source>
        <dbReference type="EMBL" id="AWI76926.1"/>
    </source>
</evidence>
<dbReference type="RefSeq" id="WP_108950625.1">
    <property type="nucleotide sequence ID" value="NZ_CP022187.1"/>
</dbReference>
<proteinExistence type="predicted"/>
<dbReference type="AlphaFoldDB" id="A0A2U8GV68"/>
<keyword evidence="2" id="KW-1185">Reference proteome</keyword>
<dbReference type="KEGG" id="acom:CEW83_18235"/>
<name>A0A2U8GV68_9RHOO</name>